<feature type="region of interest" description="Disordered" evidence="11">
    <location>
        <begin position="32"/>
        <end position="51"/>
    </location>
</feature>
<organism evidence="13 14">
    <name type="scientific">Candolleomyces aberdarensis</name>
    <dbReference type="NCBI Taxonomy" id="2316362"/>
    <lineage>
        <taxon>Eukaryota</taxon>
        <taxon>Fungi</taxon>
        <taxon>Dikarya</taxon>
        <taxon>Basidiomycota</taxon>
        <taxon>Agaricomycotina</taxon>
        <taxon>Agaricomycetes</taxon>
        <taxon>Agaricomycetidae</taxon>
        <taxon>Agaricales</taxon>
        <taxon>Agaricineae</taxon>
        <taxon>Psathyrellaceae</taxon>
        <taxon>Candolleomyces</taxon>
    </lineage>
</organism>
<feature type="compositionally biased region" description="Polar residues" evidence="11">
    <location>
        <begin position="99"/>
        <end position="109"/>
    </location>
</feature>
<dbReference type="InterPro" id="IPR001763">
    <property type="entry name" value="Rhodanese-like_dom"/>
</dbReference>
<comment type="similarity">
    <text evidence="1 10">Belongs to the MPI phosphatase family.</text>
</comment>
<dbReference type="InterPro" id="IPR000751">
    <property type="entry name" value="MPI_Phosphatase"/>
</dbReference>
<evidence type="ECO:0000256" key="10">
    <source>
        <dbReference type="RuleBase" id="RU368028"/>
    </source>
</evidence>
<evidence type="ECO:0000256" key="7">
    <source>
        <dbReference type="ARBA" id="ARBA00023306"/>
    </source>
</evidence>
<feature type="domain" description="Rhodanese" evidence="12">
    <location>
        <begin position="500"/>
        <end position="615"/>
    </location>
</feature>
<dbReference type="GO" id="GO:0000086">
    <property type="term" value="P:G2/M transition of mitotic cell cycle"/>
    <property type="evidence" value="ECO:0007669"/>
    <property type="project" value="TreeGrafter"/>
</dbReference>
<feature type="compositionally biased region" description="Polar residues" evidence="11">
    <location>
        <begin position="157"/>
        <end position="169"/>
    </location>
</feature>
<dbReference type="EMBL" id="SDEE01000120">
    <property type="protein sequence ID" value="RXW21129.1"/>
    <property type="molecule type" value="Genomic_DNA"/>
</dbReference>
<sequence>MATTAARYGDTLPLPRNPLMDKLIQASANYRASKRQRRACHRPDTDHDNMAFFAPSTTQHLAPPRSLARKRSQLQLASRNDVDEYLSSSDLELSFASNVSLSSPQNRSSGLPDCEPMDISPMPPAKTSSRTSATLSFKPTSRARSGTTTSARLFGSDLSNGPNSKPSEASTTKTSGSTTTNKKLTRSALPTEWFSAMRPAEPEVPQAPTQPSSPTTDDAMDVDTSYMVDSAQAISQIDSSPIAQPAAPKANGISNLFFDTLSPRRSFESPAGPPRKRRSLSPERTRDMIEDASSSPGMPLPPSPSESKLDRMAAAGRNMKPSLQGLGAPSASFAKRPRRPVLSELIHPSGHEIQSAYPILSPSAYQEESSPAIVSAPPVRRAFSALLPPTVFTAPESDSSFDAEGPDMSSPAQAYAKRQQFKTIRRCDGTEDFRPLTGATAMVLNESPATRLMKAPGLPGFGDNERHGKILPCHPVPEDGLMRIKPETLNNLLDGKFEHAIHDFHIIDCRFDYEYKGGHIAGAVNINTTLGVEELLLGPSLTKPRPSVSGDSMKKTVLIFHCEFSAKRAPTFAKHLRAKDRAMNNHNYPKIHYPEVYVLEGGYCHYFKVSSKRCDPPAYVTMDDPNHASSRREDLDQFRKNKFGRHKSYAYGDGTLKPALLPQQVQSKRNTAPTTLFAAASAARTRRAVSVSLTTLAEDANTTAEAEHEDTDTDLGDSPCPPPTKATTLKTKKPLGRLLVRAETYNPSRY</sequence>
<dbReference type="InterPro" id="IPR036873">
    <property type="entry name" value="Rhodanese-like_dom_sf"/>
</dbReference>
<evidence type="ECO:0000313" key="13">
    <source>
        <dbReference type="EMBL" id="RXW21129.1"/>
    </source>
</evidence>
<evidence type="ECO:0000259" key="12">
    <source>
        <dbReference type="PROSITE" id="PS50206"/>
    </source>
</evidence>
<dbReference type="SMART" id="SM00450">
    <property type="entry name" value="RHOD"/>
    <property type="match status" value="1"/>
</dbReference>
<dbReference type="GO" id="GO:0004725">
    <property type="term" value="F:protein tyrosine phosphatase activity"/>
    <property type="evidence" value="ECO:0007669"/>
    <property type="project" value="UniProtKB-UniRule"/>
</dbReference>
<gene>
    <name evidence="13" type="ORF">EST38_g4728</name>
</gene>
<feature type="compositionally biased region" description="Low complexity" evidence="11">
    <location>
        <begin position="170"/>
        <end position="182"/>
    </location>
</feature>
<keyword evidence="3 10" id="KW-0132">Cell division</keyword>
<accession>A0A4Q2DMA8</accession>
<dbReference type="FunFam" id="3.40.250.10:FF:000021">
    <property type="entry name" value="M-phase inducer phosphatase cdc-25.2"/>
    <property type="match status" value="1"/>
</dbReference>
<evidence type="ECO:0000256" key="6">
    <source>
        <dbReference type="ARBA" id="ARBA00022912"/>
    </source>
</evidence>
<comment type="function">
    <text evidence="10">Tyrosine protein phosphatase which functions as a dosage-dependent inducer of mitotic progression.</text>
</comment>
<protein>
    <recommendedName>
        <fullName evidence="9 10">M-phase inducer phosphatase</fullName>
        <ecNumber evidence="2 10">3.1.3.48</ecNumber>
    </recommendedName>
</protein>
<feature type="region of interest" description="Disordered" evidence="11">
    <location>
        <begin position="199"/>
        <end position="221"/>
    </location>
</feature>
<evidence type="ECO:0000256" key="1">
    <source>
        <dbReference type="ARBA" id="ARBA00011065"/>
    </source>
</evidence>
<feature type="compositionally biased region" description="Low complexity" evidence="11">
    <location>
        <begin position="140"/>
        <end position="152"/>
    </location>
</feature>
<keyword evidence="7 10" id="KW-0131">Cell cycle</keyword>
<dbReference type="OrthoDB" id="26523at2759"/>
<evidence type="ECO:0000256" key="9">
    <source>
        <dbReference type="ARBA" id="ARBA00067190"/>
    </source>
</evidence>
<dbReference type="Gene3D" id="3.40.250.10">
    <property type="entry name" value="Rhodanese-like domain"/>
    <property type="match status" value="1"/>
</dbReference>
<feature type="compositionally biased region" description="Polar residues" evidence="11">
    <location>
        <begin position="126"/>
        <end position="139"/>
    </location>
</feature>
<dbReference type="EC" id="3.1.3.48" evidence="2 10"/>
<evidence type="ECO:0000256" key="2">
    <source>
        <dbReference type="ARBA" id="ARBA00013064"/>
    </source>
</evidence>
<dbReference type="PRINTS" id="PR00716">
    <property type="entry name" value="MPIPHPHTASE"/>
</dbReference>
<keyword evidence="6 10" id="KW-0904">Protein phosphatase</keyword>
<evidence type="ECO:0000313" key="14">
    <source>
        <dbReference type="Proteomes" id="UP000290288"/>
    </source>
</evidence>
<feature type="compositionally biased region" description="Low complexity" evidence="11">
    <location>
        <begin position="206"/>
        <end position="217"/>
    </location>
</feature>
<feature type="compositionally biased region" description="Basic and acidic residues" evidence="11">
    <location>
        <begin position="280"/>
        <end position="289"/>
    </location>
</feature>
<comment type="catalytic activity">
    <reaction evidence="8 10">
        <text>O-phospho-L-tyrosyl-[protein] + H2O = L-tyrosyl-[protein] + phosphate</text>
        <dbReference type="Rhea" id="RHEA:10684"/>
        <dbReference type="Rhea" id="RHEA-COMP:10136"/>
        <dbReference type="Rhea" id="RHEA-COMP:20101"/>
        <dbReference type="ChEBI" id="CHEBI:15377"/>
        <dbReference type="ChEBI" id="CHEBI:43474"/>
        <dbReference type="ChEBI" id="CHEBI:46858"/>
        <dbReference type="ChEBI" id="CHEBI:61978"/>
        <dbReference type="EC" id="3.1.3.48"/>
    </reaction>
</comment>
<dbReference type="PANTHER" id="PTHR10828">
    <property type="entry name" value="M-PHASE INDUCER PHOSPHATASE DUAL SPECIFICITY PHOSPHATASE CDC25"/>
    <property type="match status" value="1"/>
</dbReference>
<feature type="region of interest" description="Disordered" evidence="11">
    <location>
        <begin position="699"/>
        <end position="735"/>
    </location>
</feature>
<dbReference type="GO" id="GO:0051301">
    <property type="term" value="P:cell division"/>
    <property type="evidence" value="ECO:0007669"/>
    <property type="project" value="UniProtKB-UniRule"/>
</dbReference>
<reference evidence="13 14" key="1">
    <citation type="submission" date="2019-01" db="EMBL/GenBank/DDBJ databases">
        <title>Draft genome sequence of Psathyrella aberdarensis IHI B618.</title>
        <authorList>
            <person name="Buettner E."/>
            <person name="Kellner H."/>
        </authorList>
    </citation>
    <scope>NUCLEOTIDE SEQUENCE [LARGE SCALE GENOMIC DNA]</scope>
    <source>
        <strain evidence="13 14">IHI B618</strain>
    </source>
</reference>
<evidence type="ECO:0000256" key="3">
    <source>
        <dbReference type="ARBA" id="ARBA00022618"/>
    </source>
</evidence>
<comment type="caution">
    <text evidence="13">The sequence shown here is derived from an EMBL/GenBank/DDBJ whole genome shotgun (WGS) entry which is preliminary data.</text>
</comment>
<evidence type="ECO:0000256" key="11">
    <source>
        <dbReference type="SAM" id="MobiDB-lite"/>
    </source>
</evidence>
<dbReference type="AlphaFoldDB" id="A0A4Q2DMA8"/>
<dbReference type="SUPFAM" id="SSF52821">
    <property type="entry name" value="Rhodanese/Cell cycle control phosphatase"/>
    <property type="match status" value="1"/>
</dbReference>
<dbReference type="Proteomes" id="UP000290288">
    <property type="component" value="Unassembled WGS sequence"/>
</dbReference>
<dbReference type="Pfam" id="PF00581">
    <property type="entry name" value="Rhodanese"/>
    <property type="match status" value="1"/>
</dbReference>
<dbReference type="GO" id="GO:0110032">
    <property type="term" value="P:positive regulation of G2/MI transition of meiotic cell cycle"/>
    <property type="evidence" value="ECO:0007669"/>
    <property type="project" value="TreeGrafter"/>
</dbReference>
<dbReference type="PANTHER" id="PTHR10828:SF17">
    <property type="entry name" value="PROTEIN-TYROSINE-PHOSPHATASE"/>
    <property type="match status" value="1"/>
</dbReference>
<feature type="region of interest" description="Disordered" evidence="11">
    <location>
        <begin position="99"/>
        <end position="187"/>
    </location>
</feature>
<evidence type="ECO:0000256" key="5">
    <source>
        <dbReference type="ARBA" id="ARBA00022801"/>
    </source>
</evidence>
<name>A0A4Q2DMA8_9AGAR</name>
<dbReference type="STRING" id="2316362.A0A4Q2DMA8"/>
<dbReference type="PROSITE" id="PS50206">
    <property type="entry name" value="RHODANESE_3"/>
    <property type="match status" value="1"/>
</dbReference>
<feature type="region of interest" description="Disordered" evidence="11">
    <location>
        <begin position="263"/>
        <end position="311"/>
    </location>
</feature>
<evidence type="ECO:0000256" key="4">
    <source>
        <dbReference type="ARBA" id="ARBA00022776"/>
    </source>
</evidence>
<evidence type="ECO:0000256" key="8">
    <source>
        <dbReference type="ARBA" id="ARBA00051722"/>
    </source>
</evidence>
<keyword evidence="4 10" id="KW-0498">Mitosis</keyword>
<dbReference type="CDD" id="cd01530">
    <property type="entry name" value="Cdc25"/>
    <property type="match status" value="1"/>
</dbReference>
<keyword evidence="14" id="KW-1185">Reference proteome</keyword>
<dbReference type="GO" id="GO:0005634">
    <property type="term" value="C:nucleus"/>
    <property type="evidence" value="ECO:0007669"/>
    <property type="project" value="TreeGrafter"/>
</dbReference>
<proteinExistence type="inferred from homology"/>
<dbReference type="GO" id="GO:0010971">
    <property type="term" value="P:positive regulation of G2/M transition of mitotic cell cycle"/>
    <property type="evidence" value="ECO:0007669"/>
    <property type="project" value="TreeGrafter"/>
</dbReference>
<keyword evidence="5 10" id="KW-0378">Hydrolase</keyword>
<dbReference type="GO" id="GO:0005737">
    <property type="term" value="C:cytoplasm"/>
    <property type="evidence" value="ECO:0007669"/>
    <property type="project" value="TreeGrafter"/>
</dbReference>